<evidence type="ECO:0008006" key="3">
    <source>
        <dbReference type="Google" id="ProtNLM"/>
    </source>
</evidence>
<dbReference type="SUPFAM" id="SSF48403">
    <property type="entry name" value="Ankyrin repeat"/>
    <property type="match status" value="1"/>
</dbReference>
<dbReference type="OrthoDB" id="10254489at2759"/>
<name>E1F2K2_GIAIA</name>
<proteinExistence type="predicted"/>
<sequence length="104" mass="12088">MSDTNKSLLPSDMNAWFDFAAIGNDWELERLCHLVGQQNALGQTALMHYVKNGWYKRIYLFAKEVDCRDVNGDDALAYAKRVHNEEAIHRITILLREVQNRRGH</sequence>
<evidence type="ECO:0000313" key="1">
    <source>
        <dbReference type="EMBL" id="EFO63294.1"/>
    </source>
</evidence>
<evidence type="ECO:0000313" key="2">
    <source>
        <dbReference type="Proteomes" id="UP000008974"/>
    </source>
</evidence>
<dbReference type="VEuPathDB" id="GiardiaDB:GLP15_1099"/>
<dbReference type="InterPro" id="IPR036770">
    <property type="entry name" value="Ankyrin_rpt-contain_sf"/>
</dbReference>
<accession>E1F2K2</accession>
<dbReference type="OMA" id="WYKRIYL"/>
<protein>
    <recommendedName>
        <fullName evidence="3">Ankyrin repeat protein</fullName>
    </recommendedName>
</protein>
<dbReference type="Proteomes" id="UP000008974">
    <property type="component" value="Unassembled WGS sequence"/>
</dbReference>
<gene>
    <name evidence="1" type="ORF">GLP15_1099</name>
</gene>
<organism evidence="1 2">
    <name type="scientific">Giardia intestinalis (strain P15)</name>
    <name type="common">Giardia lamblia</name>
    <dbReference type="NCBI Taxonomy" id="658858"/>
    <lineage>
        <taxon>Eukaryota</taxon>
        <taxon>Metamonada</taxon>
        <taxon>Diplomonadida</taxon>
        <taxon>Hexamitidae</taxon>
        <taxon>Giardiinae</taxon>
        <taxon>Giardia</taxon>
    </lineage>
</organism>
<comment type="caution">
    <text evidence="1">The sequence shown here is derived from an EMBL/GenBank/DDBJ whole genome shotgun (WGS) entry which is preliminary data.</text>
</comment>
<reference evidence="1 2" key="1">
    <citation type="journal article" date="2010" name="BMC Genomics">
        <title>Genome analysis and comparative genomics of a Giardia intestinalis assemblage E isolate.</title>
        <authorList>
            <person name="Jerlstrom-Hultqvist J."/>
            <person name="Franzen O."/>
            <person name="Ankarklev J."/>
            <person name="Xu F."/>
            <person name="Nohynkova E."/>
            <person name="Andersson J.O."/>
            <person name="Svard S.G."/>
            <person name="Andersson B."/>
        </authorList>
    </citation>
    <scope>NUCLEOTIDE SEQUENCE [LARGE SCALE GENOMIC DNA]</scope>
    <source>
        <strain evidence="1 2">P15</strain>
    </source>
</reference>
<dbReference type="EMBL" id="ACVC01000137">
    <property type="protein sequence ID" value="EFO63294.1"/>
    <property type="molecule type" value="Genomic_DNA"/>
</dbReference>
<dbReference type="AlphaFoldDB" id="E1F2K2"/>